<evidence type="ECO:0000256" key="1">
    <source>
        <dbReference type="SAM" id="MobiDB-lite"/>
    </source>
</evidence>
<dbReference type="Proteomes" id="UP000694888">
    <property type="component" value="Unplaced"/>
</dbReference>
<evidence type="ECO:0000313" key="4">
    <source>
        <dbReference type="RefSeq" id="XP_035824596.1"/>
    </source>
</evidence>
<gene>
    <name evidence="4" type="primary">LOC118477381</name>
</gene>
<organism evidence="3 4">
    <name type="scientific">Aplysia californica</name>
    <name type="common">California sea hare</name>
    <dbReference type="NCBI Taxonomy" id="6500"/>
    <lineage>
        <taxon>Eukaryota</taxon>
        <taxon>Metazoa</taxon>
        <taxon>Spiralia</taxon>
        <taxon>Lophotrochozoa</taxon>
        <taxon>Mollusca</taxon>
        <taxon>Gastropoda</taxon>
        <taxon>Heterobranchia</taxon>
        <taxon>Euthyneura</taxon>
        <taxon>Tectipleura</taxon>
        <taxon>Aplysiida</taxon>
        <taxon>Aplysioidea</taxon>
        <taxon>Aplysiidae</taxon>
        <taxon>Aplysia</taxon>
    </lineage>
</organism>
<protein>
    <submittedName>
        <fullName evidence="4">Uncharacterized protein LOC118477381</fullName>
    </submittedName>
</protein>
<evidence type="ECO:0000313" key="3">
    <source>
        <dbReference type="Proteomes" id="UP000694888"/>
    </source>
</evidence>
<dbReference type="GeneID" id="118477381"/>
<reference evidence="4" key="1">
    <citation type="submission" date="2025-08" db="UniProtKB">
        <authorList>
            <consortium name="RefSeq"/>
        </authorList>
    </citation>
    <scope>IDENTIFICATION</scope>
</reference>
<proteinExistence type="predicted"/>
<sequence>MRKAITTAVTIWLQGLRNSVLATMTSDGLPTGLPWGMPNLECNSSSTLTWQDGPSFYQFLMNVSYDDVSFNELGQLKSRDISIVNVQPSGNGPNQRKWTEVGPHN</sequence>
<dbReference type="RefSeq" id="XP_035824596.1">
    <property type="nucleotide sequence ID" value="XM_035968703.1"/>
</dbReference>
<feature type="chain" id="PRO_5045939995" evidence="2">
    <location>
        <begin position="23"/>
        <end position="105"/>
    </location>
</feature>
<keyword evidence="3" id="KW-1185">Reference proteome</keyword>
<feature type="compositionally biased region" description="Polar residues" evidence="1">
    <location>
        <begin position="84"/>
        <end position="96"/>
    </location>
</feature>
<accession>A0ABM1VQA4</accession>
<feature type="signal peptide" evidence="2">
    <location>
        <begin position="1"/>
        <end position="22"/>
    </location>
</feature>
<name>A0ABM1VQA4_APLCA</name>
<feature type="region of interest" description="Disordered" evidence="1">
    <location>
        <begin position="84"/>
        <end position="105"/>
    </location>
</feature>
<evidence type="ECO:0000256" key="2">
    <source>
        <dbReference type="SAM" id="SignalP"/>
    </source>
</evidence>
<keyword evidence="2" id="KW-0732">Signal</keyword>